<evidence type="ECO:0000313" key="5">
    <source>
        <dbReference type="Proteomes" id="UP001190700"/>
    </source>
</evidence>
<accession>A0AAE0FQG8</accession>
<dbReference type="InterPro" id="IPR003609">
    <property type="entry name" value="Pan_app"/>
</dbReference>
<dbReference type="AlphaFoldDB" id="A0AAE0FQG8"/>
<sequence length="976" mass="102627">MTRGLELLATFLVLLDTIAARSLHLAQGREETEPQQEELLHQSQSIPPGSWGHAHVSRRKLLSSYTGDTTRFNADFSSTSDSVTSATATLSGNAALSGGSMCTSQNGYALWSSNNGRMFKNDFKITFRFQMTSWNTGYVNSWSEYYNGLFVAKSSSGEWFTSQINQKQISFWFSGSSSASGTFSDTLSLSTWYDVKFLYTQSAGTLVGTLTYGDTTSTTSVSVGTAAYTYSFGEVDIYVGIRPGTDSGGYIDACFDYVKVTQKDIIGSASYQWDASAYSSAGSGSTTLSNAGTVGSGYDLTGTTASGSSINGLYTVGIPTTSSYGLSVSLSGNTIANAHIFMVYSPRSTLSGASRVIFRDQANGYNFGPYGTSSDEIRSTTSSGGTNGAANGGTISGTPYIVEAYLPPSGSATAHLSISNGVGTGPLYFSAFSRESDPQNVLTTINVAGTMYDSNHASDIDLGELLIFNGDVSGYNPFTNRLDIYNYLSNKWNIGNRADWTYVAQRFCSSRTSYLSTTGISSVSECKALCQAQSGCNAYSYSSASDTCSYYVGCTALGEDSNYNTEWITYTTSSPTPAPVATAAPTTTPTVTPTTTPTVTPTTTPTAPVVYPPPYFDSEVFTCPFVCSTSSTSCPCGAVSCSCSACTTLQYSELSPECLDVTLAYCAGTGISESACDEYNNAEVQVATISQGDGGTLTGGSLPTVGGVSVSLTIPANALTSSSVAVSIAKVASSDISLPTTTVTSSSGGAITKFPAPLLTFQPHGSTFSTPVTVEIPYDASAIQGSDKACMLKAASTTSTEWTEYCDGLTFADGKMTTTLSSFSVITIGVTDLTAPTVSSLSASSVPRSGSRLRLSFAVDEVCSMYYVVLESGSATPTAEQVVAGLAADDTSVWKTNPRISPLVKSSGVFNYDSGSAAQLVFTLKDLVSGTPYDVHLVGKDSANNEVKWPLYAMKLIAFKAQYPFCVWLGRRGNNL</sequence>
<protein>
    <recommendedName>
        <fullName evidence="3">Apple domain-containing protein</fullName>
    </recommendedName>
</protein>
<comment type="caution">
    <text evidence="4">The sequence shown here is derived from an EMBL/GenBank/DDBJ whole genome shotgun (WGS) entry which is preliminary data.</text>
</comment>
<evidence type="ECO:0000259" key="3">
    <source>
        <dbReference type="PROSITE" id="PS50948"/>
    </source>
</evidence>
<evidence type="ECO:0000256" key="2">
    <source>
        <dbReference type="SAM" id="SignalP"/>
    </source>
</evidence>
<evidence type="ECO:0000256" key="1">
    <source>
        <dbReference type="SAM" id="MobiDB-lite"/>
    </source>
</evidence>
<feature type="signal peptide" evidence="2">
    <location>
        <begin position="1"/>
        <end position="20"/>
    </location>
</feature>
<dbReference type="EMBL" id="LGRX02014915">
    <property type="protein sequence ID" value="KAK3263950.1"/>
    <property type="molecule type" value="Genomic_DNA"/>
</dbReference>
<dbReference type="Proteomes" id="UP001190700">
    <property type="component" value="Unassembled WGS sequence"/>
</dbReference>
<name>A0AAE0FQG8_9CHLO</name>
<dbReference type="Gene3D" id="3.50.4.10">
    <property type="entry name" value="Hepatocyte Growth Factor"/>
    <property type="match status" value="1"/>
</dbReference>
<gene>
    <name evidence="4" type="ORF">CYMTET_27278</name>
</gene>
<feature type="chain" id="PRO_5042236375" description="Apple domain-containing protein" evidence="2">
    <location>
        <begin position="21"/>
        <end position="976"/>
    </location>
</feature>
<keyword evidence="2" id="KW-0732">Signal</keyword>
<reference evidence="4 5" key="1">
    <citation type="journal article" date="2015" name="Genome Biol. Evol.">
        <title>Comparative Genomics of a Bacterivorous Green Alga Reveals Evolutionary Causalities and Consequences of Phago-Mixotrophic Mode of Nutrition.</title>
        <authorList>
            <person name="Burns J.A."/>
            <person name="Paasch A."/>
            <person name="Narechania A."/>
            <person name="Kim E."/>
        </authorList>
    </citation>
    <scope>NUCLEOTIDE SEQUENCE [LARGE SCALE GENOMIC DNA]</scope>
    <source>
        <strain evidence="4 5">PLY_AMNH</strain>
    </source>
</reference>
<dbReference type="Gene3D" id="2.60.220.30">
    <property type="match status" value="1"/>
</dbReference>
<evidence type="ECO:0000313" key="4">
    <source>
        <dbReference type="EMBL" id="KAK3263950.1"/>
    </source>
</evidence>
<organism evidence="4 5">
    <name type="scientific">Cymbomonas tetramitiformis</name>
    <dbReference type="NCBI Taxonomy" id="36881"/>
    <lineage>
        <taxon>Eukaryota</taxon>
        <taxon>Viridiplantae</taxon>
        <taxon>Chlorophyta</taxon>
        <taxon>Pyramimonadophyceae</taxon>
        <taxon>Pyramimonadales</taxon>
        <taxon>Pyramimonadaceae</taxon>
        <taxon>Cymbomonas</taxon>
    </lineage>
</organism>
<proteinExistence type="predicted"/>
<feature type="domain" description="Apple" evidence="3">
    <location>
        <begin position="508"/>
        <end position="572"/>
    </location>
</feature>
<keyword evidence="5" id="KW-1185">Reference proteome</keyword>
<dbReference type="PROSITE" id="PS50948">
    <property type="entry name" value="PAN"/>
    <property type="match status" value="1"/>
</dbReference>
<feature type="region of interest" description="Disordered" evidence="1">
    <location>
        <begin position="578"/>
        <end position="605"/>
    </location>
</feature>